<feature type="transmembrane region" description="Helical" evidence="6">
    <location>
        <begin position="42"/>
        <end position="64"/>
    </location>
</feature>
<dbReference type="PROSITE" id="PS50929">
    <property type="entry name" value="ABC_TM1F"/>
    <property type="match status" value="1"/>
</dbReference>
<dbReference type="AlphaFoldDB" id="A0A3B9IDR1"/>
<feature type="region of interest" description="Disordered" evidence="5">
    <location>
        <begin position="1"/>
        <end position="24"/>
    </location>
</feature>
<evidence type="ECO:0000313" key="8">
    <source>
        <dbReference type="EMBL" id="HAE46014.1"/>
    </source>
</evidence>
<feature type="non-terminal residue" evidence="8">
    <location>
        <position position="128"/>
    </location>
</feature>
<dbReference type="InterPro" id="IPR036640">
    <property type="entry name" value="ABC1_TM_sf"/>
</dbReference>
<dbReference type="GO" id="GO:0005886">
    <property type="term" value="C:plasma membrane"/>
    <property type="evidence" value="ECO:0007669"/>
    <property type="project" value="UniProtKB-SubCell"/>
</dbReference>
<keyword evidence="3 6" id="KW-1133">Transmembrane helix</keyword>
<sequence length="128" mass="13529">MNATPPAGRQSGRSTPDRTDAADGNRLIAEARASIRRHLGGTAAFSAAVNLLYLTPSLYMLQVYDRVLSSGSEETLIFVSIIALVALATMAALDRVRGILMGRAGLRVDRALAGPLLARLIRQSALPG</sequence>
<organism evidence="8 9">
    <name type="scientific">Tistrella mobilis</name>
    <dbReference type="NCBI Taxonomy" id="171437"/>
    <lineage>
        <taxon>Bacteria</taxon>
        <taxon>Pseudomonadati</taxon>
        <taxon>Pseudomonadota</taxon>
        <taxon>Alphaproteobacteria</taxon>
        <taxon>Geminicoccales</taxon>
        <taxon>Geminicoccaceae</taxon>
        <taxon>Tistrella</taxon>
    </lineage>
</organism>
<protein>
    <recommendedName>
        <fullName evidence="7">ABC transmembrane type-1 domain-containing protein</fullName>
    </recommendedName>
</protein>
<gene>
    <name evidence="8" type="ORF">DCK97_01210</name>
</gene>
<name>A0A3B9IDR1_9PROT</name>
<evidence type="ECO:0000256" key="3">
    <source>
        <dbReference type="ARBA" id="ARBA00022989"/>
    </source>
</evidence>
<dbReference type="GO" id="GO:0140359">
    <property type="term" value="F:ABC-type transporter activity"/>
    <property type="evidence" value="ECO:0007669"/>
    <property type="project" value="InterPro"/>
</dbReference>
<dbReference type="InterPro" id="IPR011527">
    <property type="entry name" value="ABC1_TM_dom"/>
</dbReference>
<evidence type="ECO:0000256" key="4">
    <source>
        <dbReference type="ARBA" id="ARBA00023136"/>
    </source>
</evidence>
<feature type="domain" description="ABC transmembrane type-1" evidence="7">
    <location>
        <begin position="43"/>
        <end position="124"/>
    </location>
</feature>
<dbReference type="GO" id="GO:0005524">
    <property type="term" value="F:ATP binding"/>
    <property type="evidence" value="ECO:0007669"/>
    <property type="project" value="InterPro"/>
</dbReference>
<evidence type="ECO:0000256" key="5">
    <source>
        <dbReference type="SAM" id="MobiDB-lite"/>
    </source>
</evidence>
<dbReference type="EMBL" id="DMAI01000016">
    <property type="protein sequence ID" value="HAE46014.1"/>
    <property type="molecule type" value="Genomic_DNA"/>
</dbReference>
<comment type="caution">
    <text evidence="8">The sequence shown here is derived from an EMBL/GenBank/DDBJ whole genome shotgun (WGS) entry which is preliminary data.</text>
</comment>
<evidence type="ECO:0000256" key="2">
    <source>
        <dbReference type="ARBA" id="ARBA00022692"/>
    </source>
</evidence>
<evidence type="ECO:0000256" key="6">
    <source>
        <dbReference type="SAM" id="Phobius"/>
    </source>
</evidence>
<proteinExistence type="predicted"/>
<keyword evidence="4 6" id="KW-0472">Membrane</keyword>
<dbReference type="Gene3D" id="1.20.1560.10">
    <property type="entry name" value="ABC transporter type 1, transmembrane domain"/>
    <property type="match status" value="1"/>
</dbReference>
<reference evidence="8 9" key="1">
    <citation type="journal article" date="2018" name="Nat. Biotechnol.">
        <title>A standardized bacterial taxonomy based on genome phylogeny substantially revises the tree of life.</title>
        <authorList>
            <person name="Parks D.H."/>
            <person name="Chuvochina M."/>
            <person name="Waite D.W."/>
            <person name="Rinke C."/>
            <person name="Skarshewski A."/>
            <person name="Chaumeil P.A."/>
            <person name="Hugenholtz P."/>
        </authorList>
    </citation>
    <scope>NUCLEOTIDE SEQUENCE [LARGE SCALE GENOMIC DNA]</scope>
    <source>
        <strain evidence="8">UBA8739</strain>
    </source>
</reference>
<evidence type="ECO:0000256" key="1">
    <source>
        <dbReference type="ARBA" id="ARBA00004651"/>
    </source>
</evidence>
<comment type="subcellular location">
    <subcellularLocation>
        <location evidence="1">Cell membrane</location>
        <topology evidence="1">Multi-pass membrane protein</topology>
    </subcellularLocation>
</comment>
<keyword evidence="2 6" id="KW-0812">Transmembrane</keyword>
<evidence type="ECO:0000259" key="7">
    <source>
        <dbReference type="PROSITE" id="PS50929"/>
    </source>
</evidence>
<accession>A0A3B9IDR1</accession>
<feature type="transmembrane region" description="Helical" evidence="6">
    <location>
        <begin position="76"/>
        <end position="93"/>
    </location>
</feature>
<dbReference type="SUPFAM" id="SSF90123">
    <property type="entry name" value="ABC transporter transmembrane region"/>
    <property type="match status" value="1"/>
</dbReference>
<dbReference type="Proteomes" id="UP000257706">
    <property type="component" value="Unassembled WGS sequence"/>
</dbReference>
<evidence type="ECO:0000313" key="9">
    <source>
        <dbReference type="Proteomes" id="UP000257706"/>
    </source>
</evidence>